<keyword evidence="7" id="KW-1003">Cell membrane</keyword>
<keyword evidence="2 7" id="KW-0813">Transport</keyword>
<dbReference type="RefSeq" id="WP_206942812.1">
    <property type="nucleotide sequence ID" value="NZ_JAFLNF010000007.1"/>
</dbReference>
<feature type="transmembrane region" description="Helical" evidence="7">
    <location>
        <begin position="26"/>
        <end position="48"/>
    </location>
</feature>
<feature type="transmembrane region" description="Helical" evidence="7">
    <location>
        <begin position="93"/>
        <end position="111"/>
    </location>
</feature>
<gene>
    <name evidence="7" type="primary">msrQ</name>
    <name evidence="9" type="ORF">J0X15_15950</name>
</gene>
<proteinExistence type="inferred from homology"/>
<dbReference type="EMBL" id="JAFLNF010000007">
    <property type="protein sequence ID" value="MBO0346721.1"/>
    <property type="molecule type" value="Genomic_DNA"/>
</dbReference>
<evidence type="ECO:0000256" key="7">
    <source>
        <dbReference type="HAMAP-Rule" id="MF_01207"/>
    </source>
</evidence>
<dbReference type="GO" id="GO:0010181">
    <property type="term" value="F:FMN binding"/>
    <property type="evidence" value="ECO:0007669"/>
    <property type="project" value="UniProtKB-UniRule"/>
</dbReference>
<dbReference type="GO" id="GO:0046872">
    <property type="term" value="F:metal ion binding"/>
    <property type="evidence" value="ECO:0007669"/>
    <property type="project" value="UniProtKB-KW"/>
</dbReference>
<feature type="transmembrane region" description="Helical" evidence="7">
    <location>
        <begin position="184"/>
        <end position="202"/>
    </location>
</feature>
<keyword evidence="7" id="KW-0249">Electron transport</keyword>
<dbReference type="GO" id="GO:0009055">
    <property type="term" value="F:electron transfer activity"/>
    <property type="evidence" value="ECO:0007669"/>
    <property type="project" value="UniProtKB-UniRule"/>
</dbReference>
<comment type="subcellular location">
    <subcellularLocation>
        <location evidence="7">Cell membrane</location>
        <topology evidence="7">Multi-pass membrane protein</topology>
    </subcellularLocation>
    <subcellularLocation>
        <location evidence="1">Membrane</location>
        <topology evidence="1">Multi-pass membrane protein</topology>
    </subcellularLocation>
</comment>
<feature type="transmembrane region" description="Helical" evidence="7">
    <location>
        <begin position="257"/>
        <end position="279"/>
    </location>
</feature>
<comment type="caution">
    <text evidence="7">Lacks conserved residue(s) required for the propagation of feature annotation.</text>
</comment>
<evidence type="ECO:0000256" key="1">
    <source>
        <dbReference type="ARBA" id="ARBA00004141"/>
    </source>
</evidence>
<reference evidence="9" key="1">
    <citation type="submission" date="2021-03" db="EMBL/GenBank/DDBJ databases">
        <title>Roseibium sp. CAU 1637 isolated from Incheon.</title>
        <authorList>
            <person name="Kim W."/>
        </authorList>
    </citation>
    <scope>NUCLEOTIDE SEQUENCE</scope>
    <source>
        <strain evidence="9">CAU 1637</strain>
    </source>
</reference>
<name>A0A939EQ76_9HYPH</name>
<feature type="transmembrane region" description="Helical" evidence="7">
    <location>
        <begin position="123"/>
        <end position="147"/>
    </location>
</feature>
<dbReference type="GO" id="GO:0020037">
    <property type="term" value="F:heme binding"/>
    <property type="evidence" value="ECO:0007669"/>
    <property type="project" value="UniProtKB-UniRule"/>
</dbReference>
<accession>A0A939EQ76</accession>
<evidence type="ECO:0000256" key="2">
    <source>
        <dbReference type="ARBA" id="ARBA00022448"/>
    </source>
</evidence>
<sequence length="290" mass="32084">MSFYSASIAPYAPWADRTGQLSILRLLVFIALLIPGVSILSDLFFGPIRPEPYEHALHEMGEWAVRFLIVSLAVTPARRIFRWNKIIGVRRMIGLAALGYGLLHLVLYMAQENFDLAKVVSEIVLRIYLTIGFVALLGLIALGATSFDKAVRKMGRRWTQLHKAAYSIAFLALLHYFLQSKADVYAPTLLTGVFVLLMLYRIAVWRKLPIDNVLTLIAVATLAACATAGLEYAWYALATNLPAERVFSANFSLAYTWRPAIWVGVGGLAVAGLKILVWATGQTIGRLKSA</sequence>
<dbReference type="GO" id="GO:0030091">
    <property type="term" value="P:protein repair"/>
    <property type="evidence" value="ECO:0007669"/>
    <property type="project" value="UniProtKB-UniRule"/>
</dbReference>
<keyword evidence="7" id="KW-0285">Flavoprotein</keyword>
<dbReference type="AlphaFoldDB" id="A0A939EQ76"/>
<dbReference type="Pfam" id="PF01794">
    <property type="entry name" value="Ferric_reduct"/>
    <property type="match status" value="1"/>
</dbReference>
<evidence type="ECO:0000313" key="10">
    <source>
        <dbReference type="Proteomes" id="UP000664779"/>
    </source>
</evidence>
<dbReference type="PANTHER" id="PTHR36964:SF1">
    <property type="entry name" value="PROTEIN-METHIONINE-SULFOXIDE REDUCTASE HEME-BINDING SUBUNIT MSRQ"/>
    <property type="match status" value="1"/>
</dbReference>
<comment type="function">
    <text evidence="7">Part of the MsrPQ system that repairs oxidized periplasmic proteins containing methionine sulfoxide residues (Met-O), using respiratory chain electrons. Thus protects these proteins from oxidative-stress damage caused by reactive species of oxygen and chlorine generated by the host defense mechanisms. MsrPQ is essential for the maintenance of envelope integrity under bleach stress, rescuing a wide series of structurally unrelated periplasmic proteins from methionine oxidation. MsrQ provides electrons for reduction to the reductase catalytic subunit MsrP, using the quinone pool of the respiratory chain.</text>
</comment>
<keyword evidence="3 7" id="KW-0812">Transmembrane</keyword>
<dbReference type="InterPro" id="IPR022837">
    <property type="entry name" value="MsrQ-like"/>
</dbReference>
<comment type="subunit">
    <text evidence="7">Heterodimer of a catalytic subunit (MsrP) and a heme-binding subunit (MsrQ).</text>
</comment>
<comment type="caution">
    <text evidence="9">The sequence shown here is derived from an EMBL/GenBank/DDBJ whole genome shotgun (WGS) entry which is preliminary data.</text>
</comment>
<comment type="cofactor">
    <cofactor evidence="7">
        <name>heme b</name>
        <dbReference type="ChEBI" id="CHEBI:60344"/>
    </cofactor>
    <text evidence="7">Binds 1 heme b (iron(II)-protoporphyrin IX) group per subunit.</text>
</comment>
<feature type="transmembrane region" description="Helical" evidence="7">
    <location>
        <begin position="214"/>
        <end position="237"/>
    </location>
</feature>
<dbReference type="InterPro" id="IPR013130">
    <property type="entry name" value="Fe3_Rdtase_TM_dom"/>
</dbReference>
<feature type="transmembrane region" description="Helical" evidence="7">
    <location>
        <begin position="63"/>
        <end position="81"/>
    </location>
</feature>
<keyword evidence="7" id="KW-0288">FMN</keyword>
<dbReference type="PANTHER" id="PTHR36964">
    <property type="entry name" value="PROTEIN-METHIONINE-SULFOXIDE REDUCTASE HEME-BINDING SUBUNIT MSRQ"/>
    <property type="match status" value="1"/>
</dbReference>
<evidence type="ECO:0000256" key="6">
    <source>
        <dbReference type="ARBA" id="ARBA00023136"/>
    </source>
</evidence>
<comment type="cofactor">
    <cofactor evidence="7">
        <name>FMN</name>
        <dbReference type="ChEBI" id="CHEBI:58210"/>
    </cofactor>
    <text evidence="7">Binds 1 FMN per subunit.</text>
</comment>
<evidence type="ECO:0000259" key="8">
    <source>
        <dbReference type="Pfam" id="PF01794"/>
    </source>
</evidence>
<keyword evidence="5 7" id="KW-0408">Iron</keyword>
<keyword evidence="7" id="KW-0349">Heme</keyword>
<keyword evidence="10" id="KW-1185">Reference proteome</keyword>
<feature type="domain" description="Ferric oxidoreductase" evidence="8">
    <location>
        <begin position="61"/>
        <end position="172"/>
    </location>
</feature>
<comment type="similarity">
    <text evidence="7">Belongs to the MsrQ family.</text>
</comment>
<keyword evidence="7" id="KW-0479">Metal-binding</keyword>
<protein>
    <recommendedName>
        <fullName evidence="7">Protein-methionine-sulfoxide reductase heme-binding subunit MsrQ</fullName>
    </recommendedName>
    <alternativeName>
        <fullName evidence="7">Flavocytochrome MsrQ</fullName>
    </alternativeName>
</protein>
<keyword evidence="4 7" id="KW-1133">Transmembrane helix</keyword>
<evidence type="ECO:0000313" key="9">
    <source>
        <dbReference type="EMBL" id="MBO0346721.1"/>
    </source>
</evidence>
<feature type="transmembrane region" description="Helical" evidence="7">
    <location>
        <begin position="159"/>
        <end position="178"/>
    </location>
</feature>
<organism evidence="9 10">
    <name type="scientific">Roseibium limicola</name>
    <dbReference type="NCBI Taxonomy" id="2816037"/>
    <lineage>
        <taxon>Bacteria</taxon>
        <taxon>Pseudomonadati</taxon>
        <taxon>Pseudomonadota</taxon>
        <taxon>Alphaproteobacteria</taxon>
        <taxon>Hyphomicrobiales</taxon>
        <taxon>Stappiaceae</taxon>
        <taxon>Roseibium</taxon>
    </lineage>
</organism>
<keyword evidence="6 7" id="KW-0472">Membrane</keyword>
<evidence type="ECO:0000256" key="3">
    <source>
        <dbReference type="ARBA" id="ARBA00022692"/>
    </source>
</evidence>
<dbReference type="Proteomes" id="UP000664779">
    <property type="component" value="Unassembled WGS sequence"/>
</dbReference>
<dbReference type="GO" id="GO:0016679">
    <property type="term" value="F:oxidoreductase activity, acting on diphenols and related substances as donors"/>
    <property type="evidence" value="ECO:0007669"/>
    <property type="project" value="TreeGrafter"/>
</dbReference>
<evidence type="ECO:0000256" key="4">
    <source>
        <dbReference type="ARBA" id="ARBA00022989"/>
    </source>
</evidence>
<dbReference type="GO" id="GO:0005886">
    <property type="term" value="C:plasma membrane"/>
    <property type="evidence" value="ECO:0007669"/>
    <property type="project" value="UniProtKB-SubCell"/>
</dbReference>
<dbReference type="HAMAP" id="MF_01207">
    <property type="entry name" value="MsrQ"/>
    <property type="match status" value="1"/>
</dbReference>
<evidence type="ECO:0000256" key="5">
    <source>
        <dbReference type="ARBA" id="ARBA00023004"/>
    </source>
</evidence>